<reference evidence="1" key="1">
    <citation type="journal article" date="2019" name="bioRxiv">
        <title>The Genome of the Zebra Mussel, Dreissena polymorpha: A Resource for Invasive Species Research.</title>
        <authorList>
            <person name="McCartney M.A."/>
            <person name="Auch B."/>
            <person name="Kono T."/>
            <person name="Mallez S."/>
            <person name="Zhang Y."/>
            <person name="Obille A."/>
            <person name="Becker A."/>
            <person name="Abrahante J.E."/>
            <person name="Garbe J."/>
            <person name="Badalamenti J.P."/>
            <person name="Herman A."/>
            <person name="Mangelson H."/>
            <person name="Liachko I."/>
            <person name="Sullivan S."/>
            <person name="Sone E.D."/>
            <person name="Koren S."/>
            <person name="Silverstein K.A.T."/>
            <person name="Beckman K.B."/>
            <person name="Gohl D.M."/>
        </authorList>
    </citation>
    <scope>NUCLEOTIDE SEQUENCE</scope>
    <source>
        <strain evidence="1">Duluth1</strain>
        <tissue evidence="1">Whole animal</tissue>
    </source>
</reference>
<accession>A0A9D4F0N3</accession>
<dbReference type="Gene3D" id="3.30.70.1820">
    <property type="entry name" value="L1 transposable element, RRM domain"/>
    <property type="match status" value="1"/>
</dbReference>
<reference evidence="1" key="2">
    <citation type="submission" date="2020-11" db="EMBL/GenBank/DDBJ databases">
        <authorList>
            <person name="McCartney M.A."/>
            <person name="Auch B."/>
            <person name="Kono T."/>
            <person name="Mallez S."/>
            <person name="Becker A."/>
            <person name="Gohl D.M."/>
            <person name="Silverstein K.A.T."/>
            <person name="Koren S."/>
            <person name="Bechman K.B."/>
            <person name="Herman A."/>
            <person name="Abrahante J.E."/>
            <person name="Garbe J."/>
        </authorList>
    </citation>
    <scope>NUCLEOTIDE SEQUENCE</scope>
    <source>
        <strain evidence="1">Duluth1</strain>
        <tissue evidence="1">Whole animal</tissue>
    </source>
</reference>
<protein>
    <submittedName>
        <fullName evidence="1">Uncharacterized protein</fullName>
    </submittedName>
</protein>
<keyword evidence="2" id="KW-1185">Reference proteome</keyword>
<evidence type="ECO:0000313" key="2">
    <source>
        <dbReference type="Proteomes" id="UP000828390"/>
    </source>
</evidence>
<dbReference type="EMBL" id="JAIWYP010000008">
    <property type="protein sequence ID" value="KAH3789196.1"/>
    <property type="molecule type" value="Genomic_DNA"/>
</dbReference>
<proteinExistence type="predicted"/>
<sequence>MNVIEDKISECKNDITQVNNNYTMIDARLNALVQSMDWQIEMTRSICYHSIDRDAINMQNNIIIYGLSERLPYNERNLVLRFLENELDIDTSDMMIDRAHRLGRKFTNTDDQKRPMVVRFRDYIDTETILSKAYKLKRTHFGLDRQYPKEITRARKELYQSKEAEYARTSNKRVQI</sequence>
<dbReference type="Proteomes" id="UP000828390">
    <property type="component" value="Unassembled WGS sequence"/>
</dbReference>
<gene>
    <name evidence="1" type="ORF">DPMN_167368</name>
</gene>
<comment type="caution">
    <text evidence="1">The sequence shown here is derived from an EMBL/GenBank/DDBJ whole genome shotgun (WGS) entry which is preliminary data.</text>
</comment>
<organism evidence="1 2">
    <name type="scientific">Dreissena polymorpha</name>
    <name type="common">Zebra mussel</name>
    <name type="synonym">Mytilus polymorpha</name>
    <dbReference type="NCBI Taxonomy" id="45954"/>
    <lineage>
        <taxon>Eukaryota</taxon>
        <taxon>Metazoa</taxon>
        <taxon>Spiralia</taxon>
        <taxon>Lophotrochozoa</taxon>
        <taxon>Mollusca</taxon>
        <taxon>Bivalvia</taxon>
        <taxon>Autobranchia</taxon>
        <taxon>Heteroconchia</taxon>
        <taxon>Euheterodonta</taxon>
        <taxon>Imparidentia</taxon>
        <taxon>Neoheterodontei</taxon>
        <taxon>Myida</taxon>
        <taxon>Dreissenoidea</taxon>
        <taxon>Dreissenidae</taxon>
        <taxon>Dreissena</taxon>
    </lineage>
</organism>
<dbReference type="AlphaFoldDB" id="A0A9D4F0N3"/>
<name>A0A9D4F0N3_DREPO</name>
<evidence type="ECO:0000313" key="1">
    <source>
        <dbReference type="EMBL" id="KAH3789196.1"/>
    </source>
</evidence>